<dbReference type="AlphaFoldDB" id="A0AAD5GZ97"/>
<dbReference type="Proteomes" id="UP001206925">
    <property type="component" value="Unassembled WGS sequence"/>
</dbReference>
<reference evidence="1" key="1">
    <citation type="submission" date="2022-06" db="EMBL/GenBank/DDBJ databases">
        <title>Uncovering the hologenomic basis of an extraordinary plant invasion.</title>
        <authorList>
            <person name="Bieker V.C."/>
            <person name="Martin M.D."/>
            <person name="Gilbert T."/>
            <person name="Hodgins K."/>
            <person name="Battlay P."/>
            <person name="Petersen B."/>
            <person name="Wilson J."/>
        </authorList>
    </citation>
    <scope>NUCLEOTIDE SEQUENCE</scope>
    <source>
        <strain evidence="1">AA19_3_7</strain>
        <tissue evidence="1">Leaf</tissue>
    </source>
</reference>
<feature type="non-terminal residue" evidence="1">
    <location>
        <position position="1"/>
    </location>
</feature>
<comment type="caution">
    <text evidence="1">The sequence shown here is derived from an EMBL/GenBank/DDBJ whole genome shotgun (WGS) entry which is preliminary data.</text>
</comment>
<organism evidence="1 2">
    <name type="scientific">Ambrosia artemisiifolia</name>
    <name type="common">Common ragweed</name>
    <dbReference type="NCBI Taxonomy" id="4212"/>
    <lineage>
        <taxon>Eukaryota</taxon>
        <taxon>Viridiplantae</taxon>
        <taxon>Streptophyta</taxon>
        <taxon>Embryophyta</taxon>
        <taxon>Tracheophyta</taxon>
        <taxon>Spermatophyta</taxon>
        <taxon>Magnoliopsida</taxon>
        <taxon>eudicotyledons</taxon>
        <taxon>Gunneridae</taxon>
        <taxon>Pentapetalae</taxon>
        <taxon>asterids</taxon>
        <taxon>campanulids</taxon>
        <taxon>Asterales</taxon>
        <taxon>Asteraceae</taxon>
        <taxon>Asteroideae</taxon>
        <taxon>Heliantheae alliance</taxon>
        <taxon>Heliantheae</taxon>
        <taxon>Ambrosia</taxon>
    </lineage>
</organism>
<proteinExistence type="predicted"/>
<feature type="non-terminal residue" evidence="1">
    <location>
        <position position="83"/>
    </location>
</feature>
<sequence>FIYLPNFPLLSSHSLLFNFIIPPFPLRSLINVVPVVEEKSSSHHHRAYTEGFIDPASVESQLKKDEQLATTLYRYPKLTTSWF</sequence>
<accession>A0AAD5GZ97</accession>
<keyword evidence="2" id="KW-1185">Reference proteome</keyword>
<dbReference type="EMBL" id="JAMZMK010000226">
    <property type="protein sequence ID" value="KAI7756913.1"/>
    <property type="molecule type" value="Genomic_DNA"/>
</dbReference>
<evidence type="ECO:0000313" key="1">
    <source>
        <dbReference type="EMBL" id="KAI7756913.1"/>
    </source>
</evidence>
<gene>
    <name evidence="1" type="ORF">M8C21_003665</name>
</gene>
<evidence type="ECO:0000313" key="2">
    <source>
        <dbReference type="Proteomes" id="UP001206925"/>
    </source>
</evidence>
<name>A0AAD5GZ97_AMBAR</name>
<protein>
    <submittedName>
        <fullName evidence="1">Uncharacterized protein</fullName>
    </submittedName>
</protein>